<evidence type="ECO:0000313" key="2">
    <source>
        <dbReference type="Proteomes" id="UP000271531"/>
    </source>
</evidence>
<comment type="caution">
    <text evidence="1">The sequence shown here is derived from an EMBL/GenBank/DDBJ whole genome shotgun (WGS) entry which is preliminary data.</text>
</comment>
<proteinExistence type="predicted"/>
<organism evidence="1 2">
    <name type="scientific">Pseudomonas amygdali pv. tabaci</name>
    <name type="common">Pseudomonas syringae pv. tabaci</name>
    <dbReference type="NCBI Taxonomy" id="322"/>
    <lineage>
        <taxon>Bacteria</taxon>
        <taxon>Pseudomonadati</taxon>
        <taxon>Pseudomonadota</taxon>
        <taxon>Gammaproteobacteria</taxon>
        <taxon>Pseudomonadales</taxon>
        <taxon>Pseudomonadaceae</taxon>
        <taxon>Pseudomonas</taxon>
        <taxon>Pseudomonas amygdali</taxon>
    </lineage>
</organism>
<reference evidence="1 2" key="1">
    <citation type="submission" date="2018-08" db="EMBL/GenBank/DDBJ databases">
        <title>Recombination of ecologically and evolutionarily significant loci maintains genetic cohesion in the Pseudomonas syringae species complex.</title>
        <authorList>
            <person name="Dillon M."/>
            <person name="Thakur S."/>
            <person name="Almeida R.N.D."/>
            <person name="Weir B.S."/>
            <person name="Guttman D.S."/>
        </authorList>
    </citation>
    <scope>NUCLEOTIDE SEQUENCE [LARGE SCALE GENOMIC DNA]</scope>
    <source>
        <strain evidence="1 2">ICMP 4525</strain>
    </source>
</reference>
<dbReference type="EMBL" id="RBVA01000133">
    <property type="protein sequence ID" value="RMW09894.1"/>
    <property type="molecule type" value="Genomic_DNA"/>
</dbReference>
<name>A0A3M6HYD9_PSEAJ</name>
<gene>
    <name evidence="1" type="ORF">ALP03_102013</name>
</gene>
<evidence type="ECO:0000313" key="1">
    <source>
        <dbReference type="EMBL" id="RMW09894.1"/>
    </source>
</evidence>
<accession>A0A3M6HYD9</accession>
<protein>
    <submittedName>
        <fullName evidence="1">Uncharacterized protein</fullName>
    </submittedName>
</protein>
<sequence length="317" mass="36600">MRLSEESMKETIYCFYLIADAQERVGFLGHIRYDLDGTDEEKLAYLRVAAERDYEKATLIKAPVGLTIGAYTARCRLGTALELFEYVFKAHETRTPLFGITIILDGKPAINYISDQSPLDMEDVNKIMGERSVMDDWLVKYMRGDEFLFTELINDDFLLAYKLLFNNRHYASAIKLFMSCIDSIAHVEYGYEKKRSERAVFSRWLDAYVDLAPIGVTADELWELRNGLLHMSNLDSQKVVKKNARRISLSIGVVPEEAQGVGGTYYFNLHPFYLAVCEGIGKWLQTYANDYNKFLIFIERWDRTISDSRLALYVPDR</sequence>
<dbReference type="Proteomes" id="UP000271531">
    <property type="component" value="Unassembled WGS sequence"/>
</dbReference>
<dbReference type="AlphaFoldDB" id="A0A3M6HYD9"/>